<reference evidence="4 5" key="1">
    <citation type="submission" date="2024-09" db="EMBL/GenBank/DDBJ databases">
        <authorList>
            <person name="Sun Q."/>
            <person name="Mori K."/>
        </authorList>
    </citation>
    <scope>NUCLEOTIDE SEQUENCE [LARGE SCALE GENOMIC DNA]</scope>
    <source>
        <strain evidence="4 5">KCTC 22789</strain>
    </source>
</reference>
<gene>
    <name evidence="4" type="ORF">ACFFII_03655</name>
</gene>
<comment type="subcellular location">
    <subcellularLocation>
        <location evidence="1">Secreted</location>
    </subcellularLocation>
</comment>
<keyword evidence="2" id="KW-0964">Secreted</keyword>
<dbReference type="Pfam" id="PF00353">
    <property type="entry name" value="HemolysinCabind"/>
    <property type="match status" value="4"/>
</dbReference>
<organism evidence="4 5">
    <name type="scientific">Paracoccus niistensis</name>
    <dbReference type="NCBI Taxonomy" id="632935"/>
    <lineage>
        <taxon>Bacteria</taxon>
        <taxon>Pseudomonadati</taxon>
        <taxon>Pseudomonadota</taxon>
        <taxon>Alphaproteobacteria</taxon>
        <taxon>Rhodobacterales</taxon>
        <taxon>Paracoccaceae</taxon>
        <taxon>Paracoccus</taxon>
    </lineage>
</organism>
<dbReference type="InterPro" id="IPR011049">
    <property type="entry name" value="Serralysin-like_metalloprot_C"/>
</dbReference>
<evidence type="ECO:0000256" key="1">
    <source>
        <dbReference type="ARBA" id="ARBA00004613"/>
    </source>
</evidence>
<name>A0ABV6I0W1_9RHOB</name>
<dbReference type="SUPFAM" id="SSF51120">
    <property type="entry name" value="beta-Roll"/>
    <property type="match status" value="3"/>
</dbReference>
<dbReference type="EMBL" id="JBHLWE010000011">
    <property type="protein sequence ID" value="MFC0339859.1"/>
    <property type="molecule type" value="Genomic_DNA"/>
</dbReference>
<keyword evidence="5" id="KW-1185">Reference proteome</keyword>
<evidence type="ECO:0000313" key="5">
    <source>
        <dbReference type="Proteomes" id="UP001589799"/>
    </source>
</evidence>
<dbReference type="PANTHER" id="PTHR38340">
    <property type="entry name" value="S-LAYER PROTEIN"/>
    <property type="match status" value="1"/>
</dbReference>
<dbReference type="Gene3D" id="2.150.10.10">
    <property type="entry name" value="Serralysin-like metalloprotease, C-terminal"/>
    <property type="match status" value="3"/>
</dbReference>
<evidence type="ECO:0000256" key="3">
    <source>
        <dbReference type="SAM" id="MobiDB-lite"/>
    </source>
</evidence>
<dbReference type="PRINTS" id="PR00313">
    <property type="entry name" value="CABNDNGRPT"/>
</dbReference>
<evidence type="ECO:0000256" key="2">
    <source>
        <dbReference type="ARBA" id="ARBA00022525"/>
    </source>
</evidence>
<dbReference type="PANTHER" id="PTHR38340:SF1">
    <property type="entry name" value="S-LAYER PROTEIN"/>
    <property type="match status" value="1"/>
</dbReference>
<dbReference type="Proteomes" id="UP001589799">
    <property type="component" value="Unassembled WGS sequence"/>
</dbReference>
<dbReference type="InterPro" id="IPR018511">
    <property type="entry name" value="Hemolysin-typ_Ca-bd_CS"/>
</dbReference>
<dbReference type="RefSeq" id="WP_377697545.1">
    <property type="nucleotide sequence ID" value="NZ_JBHLWE010000011.1"/>
</dbReference>
<feature type="region of interest" description="Disordered" evidence="3">
    <location>
        <begin position="1"/>
        <end position="43"/>
    </location>
</feature>
<sequence length="345" mass="36943">MNHSLPSITDHPSDKGRTYIINSAGAGPDMASGTSGNDTFHAKTSGRTEDQIHIMAGDGDDILNLNLDVLGLKTIQHGHHVFGGKGADRFVFQNLEMMRGTVVGRIDDLTSEDSIFIGSQRLDLSRPQAIKGFDVQVILYNGQQWLEMKNSIGGRALYNLEGARQKLQPDGTWADEGHFLHWSHRLPAVLPVVRYEDPINFIPAALSVDFRASHDLSTKDDLATPVSQKGTAQNDLIVTRRGNDWISGEAGNDSIDGFMGSDTIYGGNGNDLIEGGKGLDRLWGEEGHDILSGGTDDDTLVGGVGNDILFGGSENDVLIGDAGDDSLYGGAGNDRLNDASGTNLL</sequence>
<evidence type="ECO:0000313" key="4">
    <source>
        <dbReference type="EMBL" id="MFC0339859.1"/>
    </source>
</evidence>
<protein>
    <submittedName>
        <fullName evidence="4">Calcium-binding protein</fullName>
    </submittedName>
</protein>
<dbReference type="InterPro" id="IPR050557">
    <property type="entry name" value="RTX_toxin/Mannuronan_C5-epim"/>
</dbReference>
<dbReference type="PROSITE" id="PS00330">
    <property type="entry name" value="HEMOLYSIN_CALCIUM"/>
    <property type="match status" value="4"/>
</dbReference>
<dbReference type="InterPro" id="IPR001343">
    <property type="entry name" value="Hemolysn_Ca-bd"/>
</dbReference>
<comment type="caution">
    <text evidence="4">The sequence shown here is derived from an EMBL/GenBank/DDBJ whole genome shotgun (WGS) entry which is preliminary data.</text>
</comment>
<proteinExistence type="predicted"/>
<feature type="non-terminal residue" evidence="4">
    <location>
        <position position="345"/>
    </location>
</feature>
<accession>A0ABV6I0W1</accession>